<feature type="region of interest" description="Disordered" evidence="2">
    <location>
        <begin position="981"/>
        <end position="1171"/>
    </location>
</feature>
<evidence type="ECO:0000313" key="3">
    <source>
        <dbReference type="Ensembl" id="ENSORLP00000032185.1"/>
    </source>
</evidence>
<feature type="compositionally biased region" description="Pro residues" evidence="2">
    <location>
        <begin position="1123"/>
        <end position="1145"/>
    </location>
</feature>
<feature type="region of interest" description="Disordered" evidence="2">
    <location>
        <begin position="110"/>
        <end position="166"/>
    </location>
</feature>
<feature type="compositionally biased region" description="Polar residues" evidence="2">
    <location>
        <begin position="129"/>
        <end position="146"/>
    </location>
</feature>
<feature type="compositionally biased region" description="Basic and acidic residues" evidence="2">
    <location>
        <begin position="81"/>
        <end position="91"/>
    </location>
</feature>
<dbReference type="Proteomes" id="UP000001038">
    <property type="component" value="Chromosome 22"/>
</dbReference>
<feature type="coiled-coil region" evidence="1">
    <location>
        <begin position="487"/>
        <end position="514"/>
    </location>
</feature>
<dbReference type="STRING" id="8090.ENSORLP00000032185"/>
<reference evidence="3 4" key="1">
    <citation type="journal article" date="2007" name="Nature">
        <title>The medaka draft genome and insights into vertebrate genome evolution.</title>
        <authorList>
            <person name="Kasahara M."/>
            <person name="Naruse K."/>
            <person name="Sasaki S."/>
            <person name="Nakatani Y."/>
            <person name="Qu W."/>
            <person name="Ahsan B."/>
            <person name="Yamada T."/>
            <person name="Nagayasu Y."/>
            <person name="Doi K."/>
            <person name="Kasai Y."/>
            <person name="Jindo T."/>
            <person name="Kobayashi D."/>
            <person name="Shimada A."/>
            <person name="Toyoda A."/>
            <person name="Kuroki Y."/>
            <person name="Fujiyama A."/>
            <person name="Sasaki T."/>
            <person name="Shimizu A."/>
            <person name="Asakawa S."/>
            <person name="Shimizu N."/>
            <person name="Hashimoto S."/>
            <person name="Yang J."/>
            <person name="Lee Y."/>
            <person name="Matsushima K."/>
            <person name="Sugano S."/>
            <person name="Sakaizumi M."/>
            <person name="Narita T."/>
            <person name="Ohishi K."/>
            <person name="Haga S."/>
            <person name="Ohta F."/>
            <person name="Nomoto H."/>
            <person name="Nogata K."/>
            <person name="Morishita T."/>
            <person name="Endo T."/>
            <person name="Shin-I T."/>
            <person name="Takeda H."/>
            <person name="Morishita S."/>
            <person name="Kohara Y."/>
        </authorList>
    </citation>
    <scope>NUCLEOTIDE SEQUENCE [LARGE SCALE GENOMIC DNA]</scope>
    <source>
        <strain evidence="3 4">Hd-rR</strain>
    </source>
</reference>
<feature type="compositionally biased region" description="Polar residues" evidence="2">
    <location>
        <begin position="1"/>
        <end position="21"/>
    </location>
</feature>
<feature type="compositionally biased region" description="Low complexity" evidence="2">
    <location>
        <begin position="387"/>
        <end position="432"/>
    </location>
</feature>
<gene>
    <name evidence="3" type="primary">kiaa0586</name>
</gene>
<name>A0A3B3HLJ1_ORYLA</name>
<feature type="region of interest" description="Disordered" evidence="2">
    <location>
        <begin position="1"/>
        <end position="22"/>
    </location>
</feature>
<feature type="region of interest" description="Disordered" evidence="2">
    <location>
        <begin position="556"/>
        <end position="630"/>
    </location>
</feature>
<organism evidence="3 4">
    <name type="scientific">Oryzias latipes</name>
    <name type="common">Japanese rice fish</name>
    <name type="synonym">Japanese killifish</name>
    <dbReference type="NCBI Taxonomy" id="8090"/>
    <lineage>
        <taxon>Eukaryota</taxon>
        <taxon>Metazoa</taxon>
        <taxon>Chordata</taxon>
        <taxon>Craniata</taxon>
        <taxon>Vertebrata</taxon>
        <taxon>Euteleostomi</taxon>
        <taxon>Actinopterygii</taxon>
        <taxon>Neopterygii</taxon>
        <taxon>Teleostei</taxon>
        <taxon>Neoteleostei</taxon>
        <taxon>Acanthomorphata</taxon>
        <taxon>Ovalentaria</taxon>
        <taxon>Atherinomorphae</taxon>
        <taxon>Beloniformes</taxon>
        <taxon>Adrianichthyidae</taxon>
        <taxon>Oryziinae</taxon>
        <taxon>Oryzias</taxon>
    </lineage>
</organism>
<feature type="compositionally biased region" description="Polar residues" evidence="2">
    <location>
        <begin position="1305"/>
        <end position="1314"/>
    </location>
</feature>
<dbReference type="PANTHER" id="PTHR15721">
    <property type="entry name" value="KIAA0586 PROTEIN"/>
    <property type="match status" value="1"/>
</dbReference>
<feature type="compositionally biased region" description="Basic and acidic residues" evidence="2">
    <location>
        <begin position="1270"/>
        <end position="1303"/>
    </location>
</feature>
<protein>
    <recommendedName>
        <fullName evidence="5">Protein TALPID3</fullName>
    </recommendedName>
</protein>
<feature type="region of interest" description="Disordered" evidence="2">
    <location>
        <begin position="824"/>
        <end position="888"/>
    </location>
</feature>
<feature type="region of interest" description="Disordered" evidence="2">
    <location>
        <begin position="375"/>
        <end position="481"/>
    </location>
</feature>
<dbReference type="RefSeq" id="XP_011488426.1">
    <property type="nucleotide sequence ID" value="XM_011490124.3"/>
</dbReference>
<dbReference type="GO" id="GO:0005814">
    <property type="term" value="C:centriole"/>
    <property type="evidence" value="ECO:0000318"/>
    <property type="project" value="GO_Central"/>
</dbReference>
<dbReference type="GeneTree" id="ENSGT00390000012397"/>
<feature type="region of interest" description="Disordered" evidence="2">
    <location>
        <begin position="797"/>
        <end position="816"/>
    </location>
</feature>
<sequence>MLSSSPPLPQGHSSVRSSCGSETAEVLLHSTRVFLPDRSRASKSDHRSVHISVQKLADSTGVRPNRAESEPSRQKQSHLRGSPEVEPKPDEDLLTSRFTAGGRGVVLGALRRRSHSAPSRKEVRVQLLDSRTPQTSKPPQKVSQSDHGAPGEVGVQTEAWPPPERRGDVAAAAPPVKGQSDLEARVSQLLEDIHNLLDSHRQDGGMGRSLNQQTLQHLDALQQQQLRLQGQLLESALKIVTGHAPVTSDVTPSARPQSLQVTEVDAVCSRQHGRLPVITAAAGTAPVTMETRHRDCRHQLSRVGDGRRLQSDPSVSGEEAPDLQALAGQSLEAARRAQDMLKEMQQLKTEMKMLLAQPQEPSELTRSEPENLLVQHNQPQSKEKTRQNLPHQNQPHQNLPHQNLPHPPQQQSQPPHFQPDQSLSSGLQHLQSNHNHSRQPQLNQAAPQQNHPPYHQSLFHHAPPQEDQTHQTQSERPQKRPVVLSKLEEAGRVLRQTQRQKRVLEENLEVLLKARTGEILHCQLQALTANRDYTEEVRIKKAVDAWISVLNRDIQTRGSPPAQRSAEDAGRSAASKVPHSRAAGRPKPVSMLRGAERKPGMTFRTTQGNAFKNKDAPGESANRVPKGGRKLQEAEPIKVTNKMTTKQQLESDAETFLARLYGKVPHEGLRRTLKKSPYPRFSSPASPLSRRPRPRLVESVRGVKLKSCKTQTSYAPPQLLAPPIEVPPLQPQPRYPFSPSHFSPPDLAHSVSPAESAPVAMAVPLDRPRINSRAEIAQEMTSLPADPASTGVVTVGTRAPDPQKQHTEAVKAPPTSSVDIFEVQSLKEEEEEEEAVPPDNHQEEGSGLTEEALVLDGGPSPTPVLYHGPAFPPAAPSSPAAQDPAVSQQQVSLEARLMEWVEQQLMSRIISELYRPPPPDPVHSYISDQSELEERSLASDIVEAAGGEGLQLFVDTNTPVDSGLIRQLVSEVLTETIAQMFGQREAPEPEPQPEEEPLKAGGAADSEVKVVPLVPTPVLTPEPSMNQSSKEPSPVTTPPPSQPPSPVSQAPPQPIPVAEPVATPTNSPEPRLSEQTPPDDNRAPHPLPWGDPELPLDEEKPEEVMMENKRQLIMSVAEEEPPLCSPFPPSAPPPPLSPAPSPPAGTPSGSSEEPTGSSSSSSTVTAETEAALKHISEGELLISINQQQQQQQLLTADDSVCSLSSSLLELQDMEFDPLTFEEVRGGDLLPLTCQAGSHRGLQLEEEEMSLGEVRDYETPGQPANTALQENIHEQIDRAADQEEPGDTERDVHESSIRPQRELTADSDSSTGDIF</sequence>
<dbReference type="Pfam" id="PF15324">
    <property type="entry name" value="TALPID3"/>
    <property type="match status" value="3"/>
</dbReference>
<dbReference type="PANTHER" id="PTHR15721:SF2">
    <property type="entry name" value="PROTEIN TALPID3"/>
    <property type="match status" value="1"/>
</dbReference>
<feature type="region of interest" description="Disordered" evidence="2">
    <location>
        <begin position="301"/>
        <end position="322"/>
    </location>
</feature>
<dbReference type="GO" id="GO:0036064">
    <property type="term" value="C:ciliary basal body"/>
    <property type="evidence" value="ECO:0000318"/>
    <property type="project" value="GO_Central"/>
</dbReference>
<dbReference type="GeneID" id="101166019"/>
<feature type="compositionally biased region" description="Low complexity" evidence="2">
    <location>
        <begin position="877"/>
        <end position="888"/>
    </location>
</feature>
<feature type="coiled-coil region" evidence="1">
    <location>
        <begin position="330"/>
        <end position="357"/>
    </location>
</feature>
<dbReference type="InterPro" id="IPR029246">
    <property type="entry name" value="TALPID3"/>
</dbReference>
<feature type="region of interest" description="Disordered" evidence="2">
    <location>
        <begin position="1254"/>
        <end position="1314"/>
    </location>
</feature>
<reference evidence="3" key="3">
    <citation type="submission" date="2025-09" db="UniProtKB">
        <authorList>
            <consortium name="Ensembl"/>
        </authorList>
    </citation>
    <scope>IDENTIFICATION</scope>
    <source>
        <strain evidence="3">Hd-rR</strain>
    </source>
</reference>
<dbReference type="GO" id="GO:0007224">
    <property type="term" value="P:smoothened signaling pathway"/>
    <property type="evidence" value="ECO:0000318"/>
    <property type="project" value="GO_Central"/>
</dbReference>
<feature type="compositionally biased region" description="Basic and acidic residues" evidence="2">
    <location>
        <begin position="35"/>
        <end position="48"/>
    </location>
</feature>
<evidence type="ECO:0000313" key="4">
    <source>
        <dbReference type="Proteomes" id="UP000001038"/>
    </source>
</evidence>
<feature type="compositionally biased region" description="Low complexity" evidence="2">
    <location>
        <begin position="1146"/>
        <end position="1163"/>
    </location>
</feature>
<feature type="compositionally biased region" description="Low complexity" evidence="2">
    <location>
        <begin position="439"/>
        <end position="456"/>
    </location>
</feature>
<evidence type="ECO:0000256" key="2">
    <source>
        <dbReference type="SAM" id="MobiDB-lite"/>
    </source>
</evidence>
<reference evidence="3" key="2">
    <citation type="submission" date="2025-08" db="UniProtKB">
        <authorList>
            <consortium name="Ensembl"/>
        </authorList>
    </citation>
    <scope>IDENTIFICATION</scope>
    <source>
        <strain evidence="3">Hd-rR</strain>
    </source>
</reference>
<evidence type="ECO:0008006" key="5">
    <source>
        <dbReference type="Google" id="ProtNLM"/>
    </source>
</evidence>
<proteinExistence type="predicted"/>
<feature type="region of interest" description="Disordered" evidence="2">
    <location>
        <begin position="35"/>
        <end position="96"/>
    </location>
</feature>
<keyword evidence="4" id="KW-1185">Reference proteome</keyword>
<feature type="compositionally biased region" description="Pro residues" evidence="2">
    <location>
        <begin position="1035"/>
        <end position="1057"/>
    </location>
</feature>
<dbReference type="FunCoup" id="A0A3B3HLJ1">
    <property type="interactions" value="897"/>
</dbReference>
<dbReference type="CTD" id="9786"/>
<dbReference type="Bgee" id="ENSORLG00000023322">
    <property type="expression patterns" value="Expressed in testis and 13 other cell types or tissues"/>
</dbReference>
<accession>A0A3B3HLJ1</accession>
<keyword evidence="1" id="KW-0175">Coiled coil</keyword>
<dbReference type="InParanoid" id="A0A3B3HLJ1"/>
<dbReference type="Ensembl" id="ENSORLT00000035935.1">
    <property type="protein sequence ID" value="ENSORLP00000032185.1"/>
    <property type="gene ID" value="ENSORLG00000023322.1"/>
</dbReference>
<evidence type="ECO:0000256" key="1">
    <source>
        <dbReference type="SAM" id="Coils"/>
    </source>
</evidence>
<dbReference type="OrthoDB" id="10057439at2759"/>
<feature type="compositionally biased region" description="Polar residues" evidence="2">
    <location>
        <begin position="1063"/>
        <end position="1078"/>
    </location>
</feature>